<evidence type="ECO:0000313" key="1">
    <source>
        <dbReference type="EMBL" id="MBW62310.1"/>
    </source>
</evidence>
<proteinExistence type="predicted"/>
<organism evidence="1">
    <name type="scientific">Anopheles marajoara</name>
    <dbReference type="NCBI Taxonomy" id="58244"/>
    <lineage>
        <taxon>Eukaryota</taxon>
        <taxon>Metazoa</taxon>
        <taxon>Ecdysozoa</taxon>
        <taxon>Arthropoda</taxon>
        <taxon>Hexapoda</taxon>
        <taxon>Insecta</taxon>
        <taxon>Pterygota</taxon>
        <taxon>Neoptera</taxon>
        <taxon>Endopterygota</taxon>
        <taxon>Diptera</taxon>
        <taxon>Nematocera</taxon>
        <taxon>Culicoidea</taxon>
        <taxon>Culicidae</taxon>
        <taxon>Anophelinae</taxon>
        <taxon>Anopheles</taxon>
    </lineage>
</organism>
<protein>
    <submittedName>
        <fullName evidence="1">Putative secreted protein</fullName>
    </submittedName>
</protein>
<dbReference type="AlphaFoldDB" id="A0A2M4CAF7"/>
<sequence length="86" mass="10248">MKSVLFRFSFLRMHVSLHLLPFDLGKLVNILLLNIESKSFSPLLLPLRYKSDIRATRLIIMYIFENLKLSFIHDYPHVYCCCCWLV</sequence>
<accession>A0A2M4CAF7</accession>
<name>A0A2M4CAF7_9DIPT</name>
<reference evidence="1" key="1">
    <citation type="submission" date="2018-01" db="EMBL/GenBank/DDBJ databases">
        <title>An insight into the sialome of Amazonian anophelines.</title>
        <authorList>
            <person name="Ribeiro J.M."/>
            <person name="Scarpassa V."/>
            <person name="Calvo E."/>
        </authorList>
    </citation>
    <scope>NUCLEOTIDE SEQUENCE</scope>
    <source>
        <tissue evidence="1">Salivary glands</tissue>
    </source>
</reference>
<dbReference type="EMBL" id="GGFJ01013169">
    <property type="protein sequence ID" value="MBW62310.1"/>
    <property type="molecule type" value="Transcribed_RNA"/>
</dbReference>